<evidence type="ECO:0000313" key="2">
    <source>
        <dbReference type="Proteomes" id="UP001473424"/>
    </source>
</evidence>
<evidence type="ECO:0000313" key="1">
    <source>
        <dbReference type="EMBL" id="BET37588.1"/>
    </source>
</evidence>
<sequence>MFNNKYDMETTETKIAHYNPYIYRMLDILVTYSKKRKWSKLLKWNWRKTL</sequence>
<proteinExistence type="predicted"/>
<reference evidence="2" key="1">
    <citation type="journal article" date="2024" name="FEMS Microbiol. Lett.">
        <title>Genomic insights into Spiroplasma endosymbionts that induce male-killing and protective phenotypes in the pea aphid.</title>
        <authorList>
            <person name="Arai H."/>
            <person name="Legeai F."/>
            <person name="Kageyama D."/>
            <person name="Sugio A."/>
            <person name="Simon J.C."/>
        </authorList>
    </citation>
    <scope>NUCLEOTIDE SEQUENCE [LARGE SCALE GENOMIC DNA]</scope>
    <source>
        <strain evidence="2">sAp269</strain>
    </source>
</reference>
<accession>A0ABN7BRK6</accession>
<gene>
    <name evidence="1" type="ORF">SAP269_01770</name>
</gene>
<name>A0ABN7BRK6_9MOLU</name>
<organism evidence="1 2">
    <name type="scientific">Spiroplasma ixodetis</name>
    <dbReference type="NCBI Taxonomy" id="2141"/>
    <lineage>
        <taxon>Bacteria</taxon>
        <taxon>Bacillati</taxon>
        <taxon>Mycoplasmatota</taxon>
        <taxon>Mollicutes</taxon>
        <taxon>Entomoplasmatales</taxon>
        <taxon>Spiroplasmataceae</taxon>
        <taxon>Spiroplasma</taxon>
    </lineage>
</organism>
<dbReference type="EMBL" id="AP028955">
    <property type="protein sequence ID" value="BET37588.1"/>
    <property type="molecule type" value="Genomic_DNA"/>
</dbReference>
<dbReference type="Proteomes" id="UP001473424">
    <property type="component" value="Chromosome"/>
</dbReference>
<keyword evidence="2" id="KW-1185">Reference proteome</keyword>
<protein>
    <submittedName>
        <fullName evidence="1">Uncharacterized protein</fullName>
    </submittedName>
</protein>